<evidence type="ECO:0000313" key="2">
    <source>
        <dbReference type="EMBL" id="MET7013209.1"/>
    </source>
</evidence>
<comment type="caution">
    <text evidence="2">The sequence shown here is derived from an EMBL/GenBank/DDBJ whole genome shotgun (WGS) entry which is preliminary data.</text>
</comment>
<feature type="region of interest" description="Disordered" evidence="1">
    <location>
        <begin position="348"/>
        <end position="374"/>
    </location>
</feature>
<gene>
    <name evidence="2" type="primary">cas7u</name>
    <name evidence="2" type="ORF">ABXR19_03345</name>
</gene>
<evidence type="ECO:0000313" key="3">
    <source>
        <dbReference type="Proteomes" id="UP001549691"/>
    </source>
</evidence>
<organism evidence="2 3">
    <name type="scientific">Uliginosibacterium flavum</name>
    <dbReference type="NCBI Taxonomy" id="1396831"/>
    <lineage>
        <taxon>Bacteria</taxon>
        <taxon>Pseudomonadati</taxon>
        <taxon>Pseudomonadota</taxon>
        <taxon>Betaproteobacteria</taxon>
        <taxon>Rhodocyclales</taxon>
        <taxon>Zoogloeaceae</taxon>
        <taxon>Uliginosibacterium</taxon>
    </lineage>
</organism>
<sequence length="374" mass="39464">MSATVDSLIDRLLTDQNLIALVASQRLKPLIGNTVYPASYAAPDGSARDDKGPRYCITELRDGTNICVIDSIPSQANRIETALLTDDYLGLVREVRVQAKLANDTVGIRHMLELGHRATDGAVLASTLEPEITTALRCVRDDPAPLASIAPMCLLMGVWDSRKNRTGLKLPRAFSATIEATDVSQRQRHAQYNSAWHANELASELQDAAGAKPSEIGLDGVPSGDGLGGVVVHGEIGRNAFLATNPLRANCSGKSDTAKNAARYIASLGLVALTMPASPWLRSGCNLVPDGTTLIEAVNTDGSRETLKITHSEAIAVAKQCAKTLGIDQLAPLLGEITADNIRKLASAKDESPAKAKAAKGKKTAADADATVES</sequence>
<accession>A0ABV2TH11</accession>
<dbReference type="Proteomes" id="UP001549691">
    <property type="component" value="Unassembled WGS sequence"/>
</dbReference>
<name>A0ABV2TH11_9RHOO</name>
<dbReference type="Pfam" id="PF09617">
    <property type="entry name" value="Cas_GSU0053"/>
    <property type="match status" value="1"/>
</dbReference>
<dbReference type="NCBIfam" id="TIGR02570">
    <property type="entry name" value="cas7_GSU0053"/>
    <property type="match status" value="1"/>
</dbReference>
<dbReference type="EMBL" id="JBEWZI010000003">
    <property type="protein sequence ID" value="MET7013209.1"/>
    <property type="molecule type" value="Genomic_DNA"/>
</dbReference>
<proteinExistence type="predicted"/>
<dbReference type="RefSeq" id="WP_354599673.1">
    <property type="nucleotide sequence ID" value="NZ_JBEWZI010000003.1"/>
</dbReference>
<evidence type="ECO:0000256" key="1">
    <source>
        <dbReference type="SAM" id="MobiDB-lite"/>
    </source>
</evidence>
<dbReference type="InterPro" id="IPR013403">
    <property type="entry name" value="CRISPR-assoc_prot_Csb1/Cas7u"/>
</dbReference>
<reference evidence="2 3" key="1">
    <citation type="submission" date="2024-07" db="EMBL/GenBank/DDBJ databases">
        <title>Uliginosibacterium flavum JJ3220;KACC:17644.</title>
        <authorList>
            <person name="Kim M.K."/>
        </authorList>
    </citation>
    <scope>NUCLEOTIDE SEQUENCE [LARGE SCALE GENOMIC DNA]</scope>
    <source>
        <strain evidence="2 3">KACC:17644</strain>
    </source>
</reference>
<keyword evidence="3" id="KW-1185">Reference proteome</keyword>
<protein>
    <submittedName>
        <fullName evidence="2">Type I-U CRISPR-associated RAMP protein Csb1/Cas7u</fullName>
    </submittedName>
</protein>